<evidence type="ECO:0000313" key="3">
    <source>
        <dbReference type="Proteomes" id="UP000463051"/>
    </source>
</evidence>
<comment type="caution">
    <text evidence="2">The sequence shown here is derived from an EMBL/GenBank/DDBJ whole genome shotgun (WGS) entry which is preliminary data.</text>
</comment>
<reference evidence="2 3" key="1">
    <citation type="submission" date="2019-11" db="EMBL/GenBank/DDBJ databases">
        <title>Paenibacillus monticola sp. nov., a novel PGPR strain isolated from mountain sample in China.</title>
        <authorList>
            <person name="Zhao Q."/>
            <person name="Li H.-P."/>
            <person name="Zhang J.-L."/>
        </authorList>
    </citation>
    <scope>NUCLEOTIDE SEQUENCE [LARGE SCALE GENOMIC DNA]</scope>
    <source>
        <strain evidence="2 3">LC-T2</strain>
    </source>
</reference>
<proteinExistence type="predicted"/>
<accession>A0A7X2L5N4</accession>
<dbReference type="AlphaFoldDB" id="A0A7X2L5N4"/>
<dbReference type="NCBIfam" id="NF004846">
    <property type="entry name" value="PRK06197.1"/>
    <property type="match status" value="1"/>
</dbReference>
<dbReference type="SUPFAM" id="SSF51735">
    <property type="entry name" value="NAD(P)-binding Rossmann-fold domains"/>
    <property type="match status" value="1"/>
</dbReference>
<evidence type="ECO:0000256" key="1">
    <source>
        <dbReference type="ARBA" id="ARBA00023002"/>
    </source>
</evidence>
<keyword evidence="3" id="KW-1185">Reference proteome</keyword>
<organism evidence="2 3">
    <name type="scientific">Paenibacillus monticola</name>
    <dbReference type="NCBI Taxonomy" id="2666075"/>
    <lineage>
        <taxon>Bacteria</taxon>
        <taxon>Bacillati</taxon>
        <taxon>Bacillota</taxon>
        <taxon>Bacilli</taxon>
        <taxon>Bacillales</taxon>
        <taxon>Paenibacillaceae</taxon>
        <taxon>Paenibacillus</taxon>
    </lineage>
</organism>
<dbReference type="Gene3D" id="3.40.50.720">
    <property type="entry name" value="NAD(P)-binding Rossmann-like Domain"/>
    <property type="match status" value="1"/>
</dbReference>
<dbReference type="Proteomes" id="UP000463051">
    <property type="component" value="Unassembled WGS sequence"/>
</dbReference>
<dbReference type="CDD" id="cd05327">
    <property type="entry name" value="retinol-DH_like_SDR_c_like"/>
    <property type="match status" value="1"/>
</dbReference>
<dbReference type="InterPro" id="IPR002347">
    <property type="entry name" value="SDR_fam"/>
</dbReference>
<dbReference type="Pfam" id="PF00106">
    <property type="entry name" value="adh_short"/>
    <property type="match status" value="1"/>
</dbReference>
<sequence length="306" mass="33042">MGNNWTTAQMPNQRGTKVVITGASSGIGYETARAFAAKGAEVVFAIRNLDKGAEVARQLKQEYPNAVLKLMKLDLSDLASVRKFAQEYQQTYDSLTLLINNAGVMTPPFQKTKDGFELQFGSNHLGHFALTGLMLPMMSNVPSSRVVTLSSTVINGAEIDFDNLDGSKGYNRVKFYGQSKLANLLFAQELNVRLKASRSNTTSLGSHPGRANTNLFSLGSGKQTGPLMKIVKILLAPQSAEMGALPTLYAATKPTLSGGEYIGPDGKGGNKGYPKIDTSVLKKYDPNMTQQLWDISESLTGISYLS</sequence>
<protein>
    <submittedName>
        <fullName evidence="2">SDR family NAD(P)-dependent oxidoreductase</fullName>
    </submittedName>
</protein>
<dbReference type="InterPro" id="IPR036291">
    <property type="entry name" value="NAD(P)-bd_dom_sf"/>
</dbReference>
<dbReference type="PANTHER" id="PTHR43157:SF31">
    <property type="entry name" value="PHOSPHATIDYLINOSITOL-GLYCAN BIOSYNTHESIS CLASS F PROTEIN"/>
    <property type="match status" value="1"/>
</dbReference>
<gene>
    <name evidence="2" type="ORF">GJB61_28605</name>
</gene>
<dbReference type="PANTHER" id="PTHR43157">
    <property type="entry name" value="PHOSPHATIDYLINOSITOL-GLYCAN BIOSYNTHESIS CLASS F PROTEIN-RELATED"/>
    <property type="match status" value="1"/>
</dbReference>
<evidence type="ECO:0000313" key="2">
    <source>
        <dbReference type="EMBL" id="MRN56916.1"/>
    </source>
</evidence>
<dbReference type="PRINTS" id="PR00081">
    <property type="entry name" value="GDHRDH"/>
</dbReference>
<dbReference type="RefSeq" id="WP_154122417.1">
    <property type="nucleotide sequence ID" value="NZ_WJXB01000017.1"/>
</dbReference>
<dbReference type="EMBL" id="WJXB01000017">
    <property type="protein sequence ID" value="MRN56916.1"/>
    <property type="molecule type" value="Genomic_DNA"/>
</dbReference>
<name>A0A7X2L5N4_9BACL</name>
<dbReference type="GO" id="GO:0016491">
    <property type="term" value="F:oxidoreductase activity"/>
    <property type="evidence" value="ECO:0007669"/>
    <property type="project" value="UniProtKB-KW"/>
</dbReference>
<keyword evidence="1" id="KW-0560">Oxidoreductase</keyword>